<organism evidence="5 6">
    <name type="scientific">Tahibacter aquaticus</name>
    <dbReference type="NCBI Taxonomy" id="520092"/>
    <lineage>
        <taxon>Bacteria</taxon>
        <taxon>Pseudomonadati</taxon>
        <taxon>Pseudomonadota</taxon>
        <taxon>Gammaproteobacteria</taxon>
        <taxon>Lysobacterales</taxon>
        <taxon>Rhodanobacteraceae</taxon>
        <taxon>Tahibacter</taxon>
    </lineage>
</organism>
<feature type="domain" description="PilY1 beta-propeller" evidence="4">
    <location>
        <begin position="774"/>
        <end position="1156"/>
    </location>
</feature>
<dbReference type="InterPro" id="IPR008707">
    <property type="entry name" value="B-propeller_PilY1"/>
</dbReference>
<sequence>MRLFNRLALRAKTAALVLLAVVPATVPAAPTQLSDVPVFSASTVPANLMLALSVEFPTGQTPAYQGAFSASSKYLGYFDNTKCYDYLSGPNSTDNYFSPVGTAASGLCPGRWSGNLLNWATMTGLDAFRQALTGGNRLVDSNGVTILQRSRLAIGTAPVKSAASLTGLFPPTLFPGATTLYFRGSNGATQLSNGADSGVFVQIASNANFTGALQLYVRVRACEAAGGRESNCIQYPNGNWKPVGLIQRYADRVRVGAAGYLFRDGAGKPNGALRAVVRDVGPTRYNGLAPRSSNPNAEWNENTGIFVVNPDAASASAYGDGVSANSGSINYLNKFGYSGGYNSKDTLAGVYWTGLAHLMQVPLDARYAPNNANVVNGKKVEYDGFPVIPTTASDPMQYTCQGNAIVMIGDSHTWCDSAIPSSGFSSNGLGGCSGQAPLAPVGSLDAAVFAKAAGQLPLLEANSGNSLSPTAAMYLPAPYLNNLGGVAASTGHSSGYGVVGMAYYAHTQDIRANVADKQLVDTFSVDVLEAGPADGSSTAQAHFNPAGMPSGPGPSQYWLAAKYGGFDDINDNGIPANYRTWHTNSSNSYDTVPDNWFAGNRPDLVQSGLSTIFNRVASRKVLSAAGPGAPSSRSLSNMDPAIFRNPAPGFALYTTAYKPGDWSGNVTGAVASVAANGNTVPVTAGTPPLPVQWNAQALLDTMSQLSNGANPPVLGWNTTRRIVTIGSAGGIPFRYANLTTAQKAALNNDATLLDFLRGDRSRESTSFRLRKSVLGDIVNSKAVLVQAAQSPGYSETANPGYPAFRLRVASRAPVAYVAANDGMLHAFGAGFAAPAANGLGGGGSELFAYVPGLVFQGPDGTPQVSGLAALGNLAGVTANTFSHRFYVDQSPAVADADFNRVAGNAGGSGLPDWRTLLVGALGKGGKGVYALDVTDVPAAPALNDSAAQEAVIKNKVLWEFSDPDMGFLYGKPLIAKTYKYGWVVLVASGYNNSSGVGKLFVLNARTGALLETLATTGGSAASPSGLSRPSAYTKNFSDNTIEQVYAGDLNGKLWRFDLSAPTGAYPPPQVLATLTAPDGSAQPITTAPRIELDVDSTGLSTRRWVFVGTGQFLDATDLLTAQRQSLYALRDGNQEQPACHGSGTCPSLSRGQLIANTDLLAGVSITDASNGWYYDLTGQASAGGATERIVVDLDTQAGLPVVAWATLLPGTDPCNFQGKVYAANFATGITALIGAGGSPVANFVPATGAPTEATIYELPGGGLGLLIGSLVGNPITQLLNPNSAADAMVRINWREVLD</sequence>
<dbReference type="Pfam" id="PF05567">
    <property type="entry name" value="T4P_PilY1"/>
    <property type="match status" value="1"/>
</dbReference>
<evidence type="ECO:0000313" key="6">
    <source>
        <dbReference type="Proteomes" id="UP000295293"/>
    </source>
</evidence>
<dbReference type="RefSeq" id="WP_133816683.1">
    <property type="nucleotide sequence ID" value="NZ_SNZH01000001.1"/>
</dbReference>
<evidence type="ECO:0000256" key="2">
    <source>
        <dbReference type="ARBA" id="ARBA00022837"/>
    </source>
</evidence>
<name>A0A4R6Z9I2_9GAMM</name>
<feature type="chain" id="PRO_5020303452" evidence="3">
    <location>
        <begin position="29"/>
        <end position="1298"/>
    </location>
</feature>
<proteinExistence type="predicted"/>
<evidence type="ECO:0000259" key="4">
    <source>
        <dbReference type="Pfam" id="PF05567"/>
    </source>
</evidence>
<dbReference type="OrthoDB" id="7156875at2"/>
<keyword evidence="2" id="KW-0106">Calcium</keyword>
<keyword evidence="3" id="KW-0732">Signal</keyword>
<accession>A0A4R6Z9I2</accession>
<evidence type="ECO:0000313" key="5">
    <source>
        <dbReference type="EMBL" id="TDR48560.1"/>
    </source>
</evidence>
<protein>
    <submittedName>
        <fullName evidence="5">Type IV pilus assembly protein PilY1</fullName>
    </submittedName>
</protein>
<dbReference type="GO" id="GO:0046872">
    <property type="term" value="F:metal ion binding"/>
    <property type="evidence" value="ECO:0007669"/>
    <property type="project" value="UniProtKB-KW"/>
</dbReference>
<dbReference type="Proteomes" id="UP000295293">
    <property type="component" value="Unassembled WGS sequence"/>
</dbReference>
<evidence type="ECO:0000256" key="1">
    <source>
        <dbReference type="ARBA" id="ARBA00022723"/>
    </source>
</evidence>
<keyword evidence="6" id="KW-1185">Reference proteome</keyword>
<dbReference type="EMBL" id="SNZH01000001">
    <property type="protein sequence ID" value="TDR48560.1"/>
    <property type="molecule type" value="Genomic_DNA"/>
</dbReference>
<gene>
    <name evidence="5" type="ORF">DFR29_101180</name>
</gene>
<reference evidence="5 6" key="1">
    <citation type="submission" date="2019-03" db="EMBL/GenBank/DDBJ databases">
        <title>Genomic Encyclopedia of Type Strains, Phase IV (KMG-IV): sequencing the most valuable type-strain genomes for metagenomic binning, comparative biology and taxonomic classification.</title>
        <authorList>
            <person name="Goeker M."/>
        </authorList>
    </citation>
    <scope>NUCLEOTIDE SEQUENCE [LARGE SCALE GENOMIC DNA]</scope>
    <source>
        <strain evidence="5 6">DSM 21667</strain>
    </source>
</reference>
<feature type="signal peptide" evidence="3">
    <location>
        <begin position="1"/>
        <end position="28"/>
    </location>
</feature>
<keyword evidence="1" id="KW-0479">Metal-binding</keyword>
<comment type="caution">
    <text evidence="5">The sequence shown here is derived from an EMBL/GenBank/DDBJ whole genome shotgun (WGS) entry which is preliminary data.</text>
</comment>
<evidence type="ECO:0000256" key="3">
    <source>
        <dbReference type="SAM" id="SignalP"/>
    </source>
</evidence>